<dbReference type="AlphaFoldDB" id="A0A2T7NVQ0"/>
<comment type="caution">
    <text evidence="2">The sequence shown here is derived from an EMBL/GenBank/DDBJ whole genome shotgun (WGS) entry which is preliminary data.</text>
</comment>
<dbReference type="SMART" id="SM00554">
    <property type="entry name" value="FAS1"/>
    <property type="match status" value="2"/>
</dbReference>
<feature type="domain" description="FAS1" evidence="1">
    <location>
        <begin position="69"/>
        <end position="200"/>
    </location>
</feature>
<evidence type="ECO:0000259" key="1">
    <source>
        <dbReference type="PROSITE" id="PS50213"/>
    </source>
</evidence>
<dbReference type="EMBL" id="PZQS01000009">
    <property type="protein sequence ID" value="PVD25242.1"/>
    <property type="molecule type" value="Genomic_DNA"/>
</dbReference>
<dbReference type="GO" id="GO:0050839">
    <property type="term" value="F:cell adhesion molecule binding"/>
    <property type="evidence" value="ECO:0007669"/>
    <property type="project" value="TreeGrafter"/>
</dbReference>
<dbReference type="GO" id="GO:0005615">
    <property type="term" value="C:extracellular space"/>
    <property type="evidence" value="ECO:0007669"/>
    <property type="project" value="TreeGrafter"/>
</dbReference>
<dbReference type="Proteomes" id="UP000245119">
    <property type="component" value="Linkage Group LG9"/>
</dbReference>
<dbReference type="STRING" id="400727.A0A2T7NVQ0"/>
<proteinExistence type="predicted"/>
<dbReference type="SUPFAM" id="SSF82153">
    <property type="entry name" value="FAS1 domain"/>
    <property type="match status" value="2"/>
</dbReference>
<gene>
    <name evidence="2" type="ORF">C0Q70_15740</name>
</gene>
<dbReference type="Gene3D" id="2.30.180.10">
    <property type="entry name" value="FAS1 domain"/>
    <property type="match status" value="2"/>
</dbReference>
<dbReference type="InterPro" id="IPR050904">
    <property type="entry name" value="Adhesion/Biosynth-related"/>
</dbReference>
<accession>A0A2T7NVQ0</accession>
<dbReference type="GO" id="GO:0007155">
    <property type="term" value="P:cell adhesion"/>
    <property type="evidence" value="ECO:0007669"/>
    <property type="project" value="TreeGrafter"/>
</dbReference>
<protein>
    <recommendedName>
        <fullName evidence="1">FAS1 domain-containing protein</fullName>
    </recommendedName>
</protein>
<evidence type="ECO:0000313" key="3">
    <source>
        <dbReference type="Proteomes" id="UP000245119"/>
    </source>
</evidence>
<dbReference type="InterPro" id="IPR036378">
    <property type="entry name" value="FAS1_dom_sf"/>
</dbReference>
<dbReference type="PROSITE" id="PS50213">
    <property type="entry name" value="FAS1"/>
    <property type="match status" value="2"/>
</dbReference>
<feature type="domain" description="FAS1" evidence="1">
    <location>
        <begin position="204"/>
        <end position="336"/>
    </location>
</feature>
<keyword evidence="3" id="KW-1185">Reference proteome</keyword>
<dbReference type="OrthoDB" id="286301at2759"/>
<evidence type="ECO:0000313" key="2">
    <source>
        <dbReference type="EMBL" id="PVD25242.1"/>
    </source>
</evidence>
<dbReference type="InterPro" id="IPR000782">
    <property type="entry name" value="FAS1_domain"/>
</dbReference>
<dbReference type="FunFam" id="2.30.180.10:FF:000032">
    <property type="entry name" value="Fasciclin domain-containing protein, putative"/>
    <property type="match status" value="2"/>
</dbReference>
<reference evidence="2 3" key="1">
    <citation type="submission" date="2018-04" db="EMBL/GenBank/DDBJ databases">
        <title>The genome of golden apple snail Pomacea canaliculata provides insight into stress tolerance and invasive adaptation.</title>
        <authorList>
            <person name="Liu C."/>
            <person name="Liu B."/>
            <person name="Ren Y."/>
            <person name="Zhang Y."/>
            <person name="Wang H."/>
            <person name="Li S."/>
            <person name="Jiang F."/>
            <person name="Yin L."/>
            <person name="Zhang G."/>
            <person name="Qian W."/>
            <person name="Fan W."/>
        </authorList>
    </citation>
    <scope>NUCLEOTIDE SEQUENCE [LARGE SCALE GENOMIC DNA]</scope>
    <source>
        <strain evidence="2">SZHN2017</strain>
        <tissue evidence="2">Muscle</tissue>
    </source>
</reference>
<dbReference type="PANTHER" id="PTHR10900:SF77">
    <property type="entry name" value="FI19380P1"/>
    <property type="match status" value="1"/>
</dbReference>
<organism evidence="2 3">
    <name type="scientific">Pomacea canaliculata</name>
    <name type="common">Golden apple snail</name>
    <dbReference type="NCBI Taxonomy" id="400727"/>
    <lineage>
        <taxon>Eukaryota</taxon>
        <taxon>Metazoa</taxon>
        <taxon>Spiralia</taxon>
        <taxon>Lophotrochozoa</taxon>
        <taxon>Mollusca</taxon>
        <taxon>Gastropoda</taxon>
        <taxon>Caenogastropoda</taxon>
        <taxon>Architaenioglossa</taxon>
        <taxon>Ampullarioidea</taxon>
        <taxon>Ampullariidae</taxon>
        <taxon>Pomacea</taxon>
    </lineage>
</organism>
<dbReference type="Pfam" id="PF02469">
    <property type="entry name" value="Fasciclin"/>
    <property type="match status" value="2"/>
</dbReference>
<sequence>MDLDQKGGAVECSLLPQRHGVERCVGWCNDDMSSMAAPLKLVVLLFVVASAATFGFVQGSDLNLVSINDKANLLELIRKLNLSVFYDNVVKASLVAQLQAEGPYTVFAPSNTAFNNAPPWQKEAMKNSSYLVKLLNYHILQDEVTLDDIANEMLKPTLAGIPVRFNVYDEMVTVQCSVIDNQRKDKMASNSVLHVIKRVMVPNSGTIVDVLSACPAFTILIQALQVTSLQDLLRGEGPFTLFAPTDKAFARLTQQTRDDLFSNPNILKELLLYHIVNGTYCRASLPHLTYLDTFNGDKLTISISAGGVHVNGATVVEEGADGSVINGVVQSIDSLLCPFCPKGSLKN</sequence>
<name>A0A2T7NVQ0_POMCA</name>
<dbReference type="PANTHER" id="PTHR10900">
    <property type="entry name" value="PERIOSTIN-RELATED"/>
    <property type="match status" value="1"/>
</dbReference>
<dbReference type="GO" id="GO:0030198">
    <property type="term" value="P:extracellular matrix organization"/>
    <property type="evidence" value="ECO:0007669"/>
    <property type="project" value="TreeGrafter"/>
</dbReference>
<dbReference type="GO" id="GO:0031012">
    <property type="term" value="C:extracellular matrix"/>
    <property type="evidence" value="ECO:0007669"/>
    <property type="project" value="TreeGrafter"/>
</dbReference>